<feature type="compositionally biased region" description="Polar residues" evidence="1">
    <location>
        <begin position="37"/>
        <end position="48"/>
    </location>
</feature>
<dbReference type="AlphaFoldDB" id="B5RT15"/>
<proteinExistence type="predicted"/>
<evidence type="ECO:0000256" key="1">
    <source>
        <dbReference type="SAM" id="MobiDB-lite"/>
    </source>
</evidence>
<dbReference type="EMBL" id="CR382134">
    <property type="protein sequence ID" value="CAR65474.1"/>
    <property type="molecule type" value="Genomic_DNA"/>
</dbReference>
<dbReference type="HOGENOM" id="CLU_1378079_0_0_1"/>
<accession>B5RT15</accession>
<dbReference type="RefSeq" id="XP_002770104.1">
    <property type="nucleotide sequence ID" value="XM_002770058.1"/>
</dbReference>
<gene>
    <name evidence="2" type="ordered locus">DEHA2B08624g</name>
</gene>
<dbReference type="eggNOG" id="ENOG502RQJD">
    <property type="taxonomic scope" value="Eukaryota"/>
</dbReference>
<keyword evidence="3" id="KW-1185">Reference proteome</keyword>
<protein>
    <submittedName>
        <fullName evidence="2">DEHA2B08624p</fullName>
    </submittedName>
</protein>
<dbReference type="Proteomes" id="UP000000599">
    <property type="component" value="Chromosome B"/>
</dbReference>
<dbReference type="KEGG" id="dha:DEHA2B08624g"/>
<dbReference type="InParanoid" id="B5RT15"/>
<dbReference type="VEuPathDB" id="FungiDB:DEHA2B08624g"/>
<sequence length="198" mass="22517">MSSNLPTDSVSKAKLTEASCDVNATIFPTSEIGRSDQVVTPTSLEQDNSYYSSSSKRNLSKTVDETPSKRIKKENDEKNHGECPAANLMEQSTKTSEMETLSGISRFLQSRNIVVDNESIEGYQELEEVKISAKAQIDKLKSLNTFQQIDNFDWSKIEEAYAFIFNDYIRMMELTIRDLDQSMKVIIPFKYFSYALTN</sequence>
<reference evidence="2 3" key="1">
    <citation type="journal article" date="2004" name="Nature">
        <title>Genome evolution in yeasts.</title>
        <authorList>
            <consortium name="Genolevures"/>
            <person name="Dujon B."/>
            <person name="Sherman D."/>
            <person name="Fischer G."/>
            <person name="Durrens P."/>
            <person name="Casaregola S."/>
            <person name="Lafontaine I."/>
            <person name="de Montigny J."/>
            <person name="Marck C."/>
            <person name="Neuveglise C."/>
            <person name="Talla E."/>
            <person name="Goffard N."/>
            <person name="Frangeul L."/>
            <person name="Aigle M."/>
            <person name="Anthouard V."/>
            <person name="Babour A."/>
            <person name="Barbe V."/>
            <person name="Barnay S."/>
            <person name="Blanchin S."/>
            <person name="Beckerich J.M."/>
            <person name="Beyne E."/>
            <person name="Bleykasten C."/>
            <person name="Boisrame A."/>
            <person name="Boyer J."/>
            <person name="Cattolico L."/>
            <person name="Confanioleri F."/>
            <person name="de Daruvar A."/>
            <person name="Despons L."/>
            <person name="Fabre E."/>
            <person name="Fairhead C."/>
            <person name="Ferry-Dumazet H."/>
            <person name="Groppi A."/>
            <person name="Hantraye F."/>
            <person name="Hennequin C."/>
            <person name="Jauniaux N."/>
            <person name="Joyet P."/>
            <person name="Kachouri R."/>
            <person name="Kerrest A."/>
            <person name="Koszul R."/>
            <person name="Lemaire M."/>
            <person name="Lesur I."/>
            <person name="Ma L."/>
            <person name="Muller H."/>
            <person name="Nicaud J.M."/>
            <person name="Nikolski M."/>
            <person name="Oztas S."/>
            <person name="Ozier-Kalogeropoulos O."/>
            <person name="Pellenz S."/>
            <person name="Potier S."/>
            <person name="Richard G.F."/>
            <person name="Straub M.L."/>
            <person name="Suleau A."/>
            <person name="Swennene D."/>
            <person name="Tekaia F."/>
            <person name="Wesolowski-Louvel M."/>
            <person name="Westhof E."/>
            <person name="Wirth B."/>
            <person name="Zeniou-Meyer M."/>
            <person name="Zivanovic I."/>
            <person name="Bolotin-Fukuhara M."/>
            <person name="Thierry A."/>
            <person name="Bouchier C."/>
            <person name="Caudron B."/>
            <person name="Scarpelli C."/>
            <person name="Gaillardin C."/>
            <person name="Weissenbach J."/>
            <person name="Wincker P."/>
            <person name="Souciet J.L."/>
        </authorList>
    </citation>
    <scope>NUCLEOTIDE SEQUENCE [LARGE SCALE GENOMIC DNA]</scope>
    <source>
        <strain evidence="3">ATCC 36239 / CBS 767 / BCRC 21394 / JCM 1990 / NBRC 0083 / IGC 2968</strain>
    </source>
</reference>
<feature type="region of interest" description="Disordered" evidence="1">
    <location>
        <begin position="30"/>
        <end position="92"/>
    </location>
</feature>
<feature type="compositionally biased region" description="Basic and acidic residues" evidence="1">
    <location>
        <begin position="62"/>
        <end position="81"/>
    </location>
</feature>
<name>B5RT15_DEBHA</name>
<dbReference type="OrthoDB" id="10373537at2759"/>
<evidence type="ECO:0000313" key="3">
    <source>
        <dbReference type="Proteomes" id="UP000000599"/>
    </source>
</evidence>
<evidence type="ECO:0000313" key="2">
    <source>
        <dbReference type="EMBL" id="CAR65474.1"/>
    </source>
</evidence>
<organism evidence="2 3">
    <name type="scientific">Debaryomyces hansenii (strain ATCC 36239 / CBS 767 / BCRC 21394 / JCM 1990 / NBRC 0083 / IGC 2968)</name>
    <name type="common">Yeast</name>
    <name type="synonym">Torulaspora hansenii</name>
    <dbReference type="NCBI Taxonomy" id="284592"/>
    <lineage>
        <taxon>Eukaryota</taxon>
        <taxon>Fungi</taxon>
        <taxon>Dikarya</taxon>
        <taxon>Ascomycota</taxon>
        <taxon>Saccharomycotina</taxon>
        <taxon>Pichiomycetes</taxon>
        <taxon>Debaryomycetaceae</taxon>
        <taxon>Debaryomyces</taxon>
    </lineage>
</organism>
<dbReference type="GeneID" id="8998215"/>